<dbReference type="STRING" id="452652.KSE_59000"/>
<dbReference type="SUPFAM" id="SSF51905">
    <property type="entry name" value="FAD/NAD(P)-binding domain"/>
    <property type="match status" value="1"/>
</dbReference>
<proteinExistence type="predicted"/>
<dbReference type="PATRIC" id="fig|452652.3.peg.5907"/>
<evidence type="ECO:0000313" key="3">
    <source>
        <dbReference type="Proteomes" id="UP000007076"/>
    </source>
</evidence>
<gene>
    <name evidence="2" type="ordered locus">KSE_59000</name>
</gene>
<dbReference type="HOGENOM" id="CLU_016297_0_0_11"/>
<dbReference type="PANTHER" id="PTHR40254:SF1">
    <property type="entry name" value="BLR0577 PROTEIN"/>
    <property type="match status" value="1"/>
</dbReference>
<dbReference type="Pfam" id="PF13454">
    <property type="entry name" value="NAD_binding_9"/>
    <property type="match status" value="1"/>
</dbReference>
<name>E4N0I6_KITSK</name>
<dbReference type="PANTHER" id="PTHR40254">
    <property type="entry name" value="BLR0577 PROTEIN"/>
    <property type="match status" value="1"/>
</dbReference>
<dbReference type="KEGG" id="ksk:KSE_59000"/>
<sequence length="660" mass="71235">MSNPNAEICVVGAGPRGLSVVERLVANERHRPAHDSVTIHVVDPSAPGSGEVWRSEQSRHLLMNTVACQITVHTDESCRIDGPIEPGPTLYEWAKSLAALGSFGDYDEPTLAEAERLGPDTYPTRAFYGRYLRDAFQRVIVNAPKHVTVHVHRSRAVAIADTLGIPGGPQGVRLEDGTRLNCLDAIVLAQGHVPARLTPREARTASLARIHHLAYLTPGNPANADLSGIKPGSSVLLRGLGLNFFDYMSLFSHGRGGTFVRREDGTLAYRPSGQEPKLYAFSRRGVPYHARGDNEKGAHGRYYPKLLTPAYVAGLRERAANGQPVNFGADLWPLISREVENYYYGALLEALGRGDEREEFSAHYLAAAEGPELDTLLAVYGFTAEQLWSWPRLSKPYGDRKFADRAEFQGWLLEYLAADVAAARLGNVSGPVKAALDVLRDLRNEIRLAVDHGGLDGDSHRDDLEGWYTPLNGFLSIGPPASRIEEMTALIEAGILTLTGPGTEVRIDPAARCYVAESAAVPGTPVRADVLIEARLPEPDLRRTSDPLLQHLLDTDQAQPYSIPSASGGGYQTGGLAVTERPYRLIDGRGNAHPRRFAYGVPTESVHWVTAAGIRPGVDSVTLGDSDAIARAVLALPAPSGVPSGVAELTEANPSQGVIV</sequence>
<dbReference type="InterPro" id="IPR036188">
    <property type="entry name" value="FAD/NAD-bd_sf"/>
</dbReference>
<dbReference type="EMBL" id="AP010968">
    <property type="protein sequence ID" value="BAJ31670.1"/>
    <property type="molecule type" value="Genomic_DNA"/>
</dbReference>
<organism evidence="2 3">
    <name type="scientific">Kitasatospora setae (strain ATCC 33774 / DSM 43861 / JCM 3304 / KCC A-0304 / NBRC 14216 / KM-6054)</name>
    <name type="common">Streptomyces setae</name>
    <dbReference type="NCBI Taxonomy" id="452652"/>
    <lineage>
        <taxon>Bacteria</taxon>
        <taxon>Bacillati</taxon>
        <taxon>Actinomycetota</taxon>
        <taxon>Actinomycetes</taxon>
        <taxon>Kitasatosporales</taxon>
        <taxon>Streptomycetaceae</taxon>
        <taxon>Kitasatospora</taxon>
    </lineage>
</organism>
<feature type="domain" description="FAD-dependent urate hydroxylase HpyO/Asp monooxygenase CreE-like FAD/NAD(P)-binding" evidence="1">
    <location>
        <begin position="10"/>
        <end position="192"/>
    </location>
</feature>
<dbReference type="RefSeq" id="WP_014138967.1">
    <property type="nucleotide sequence ID" value="NC_016109.1"/>
</dbReference>
<reference evidence="2 3" key="1">
    <citation type="journal article" date="2010" name="DNA Res.">
        <title>Genome sequence of Kitasatospora setae NBRC 14216T: an evolutionary snapshot of the family Streptomycetaceae.</title>
        <authorList>
            <person name="Ichikawa N."/>
            <person name="Oguchi A."/>
            <person name="Ikeda H."/>
            <person name="Ishikawa J."/>
            <person name="Kitani S."/>
            <person name="Watanabe Y."/>
            <person name="Nakamura S."/>
            <person name="Katano Y."/>
            <person name="Kishi E."/>
            <person name="Sasagawa M."/>
            <person name="Ankai A."/>
            <person name="Fukui S."/>
            <person name="Hashimoto Y."/>
            <person name="Kamata S."/>
            <person name="Otoguro M."/>
            <person name="Tanikawa S."/>
            <person name="Nihira T."/>
            <person name="Horinouchi S."/>
            <person name="Ohnishi Y."/>
            <person name="Hayakawa M."/>
            <person name="Kuzuyama T."/>
            <person name="Arisawa A."/>
            <person name="Nomoto F."/>
            <person name="Miura H."/>
            <person name="Takahashi Y."/>
            <person name="Fujita N."/>
        </authorList>
    </citation>
    <scope>NUCLEOTIDE SEQUENCE [LARGE SCALE GENOMIC DNA]</scope>
    <source>
        <strain evidence="3">ATCC 33774 / DSM 43861 / JCM 3304 / KCC A-0304 / NBRC 14216 / KM-6054</strain>
    </source>
</reference>
<dbReference type="AlphaFoldDB" id="E4N0I6"/>
<dbReference type="eggNOG" id="COG4529">
    <property type="taxonomic scope" value="Bacteria"/>
</dbReference>
<dbReference type="InterPro" id="IPR038732">
    <property type="entry name" value="HpyO/CreE_NAD-binding"/>
</dbReference>
<dbReference type="Proteomes" id="UP000007076">
    <property type="component" value="Chromosome"/>
</dbReference>
<accession>E4N0I6</accession>
<protein>
    <recommendedName>
        <fullName evidence="1">FAD-dependent urate hydroxylase HpyO/Asp monooxygenase CreE-like FAD/NAD(P)-binding domain-containing protein</fullName>
    </recommendedName>
</protein>
<evidence type="ECO:0000313" key="2">
    <source>
        <dbReference type="EMBL" id="BAJ31670.1"/>
    </source>
</evidence>
<evidence type="ECO:0000259" key="1">
    <source>
        <dbReference type="Pfam" id="PF13454"/>
    </source>
</evidence>
<keyword evidence="3" id="KW-1185">Reference proteome</keyword>
<dbReference type="InterPro" id="IPR052189">
    <property type="entry name" value="L-asp_N-monooxygenase_NS-form"/>
</dbReference>